<dbReference type="GO" id="GO:0016740">
    <property type="term" value="F:transferase activity"/>
    <property type="evidence" value="ECO:0007669"/>
    <property type="project" value="UniProtKB-KW"/>
</dbReference>
<keyword evidence="2" id="KW-0808">Transferase</keyword>
<proteinExistence type="predicted"/>
<dbReference type="SUPFAM" id="SSF55729">
    <property type="entry name" value="Acyl-CoA N-acyltransferases (Nat)"/>
    <property type="match status" value="1"/>
</dbReference>
<dbReference type="Pfam" id="PF13480">
    <property type="entry name" value="Acetyltransf_6"/>
    <property type="match status" value="1"/>
</dbReference>
<sequence>MEQIALRKFSGAAPVWEAGVEALAPAAALQNRFGYGEIAAGGGRGLRRYEIMLGAQRIGLAQLVGRAGLWLAARGPVLAPDLAPDLQRAALRRLARAVPGVLIATPEVPVSGFGLVPLITSRHQAHWDLDPAQAELRAGMQGKWRNRLVAAEKAKLRLCEETETDWLIKAEARQRDDRGYRALPPGFVAAWGMAVPDGVLTLSVRDAQGQRLAGVMALVSGALASYHLGWSGAEGRALGAHNLLLWHLALRLKARGVRLLDLGDVNSEAGAGLMHFKMGTGAKLHRLGATCLVLPG</sequence>
<evidence type="ECO:0000313" key="3">
    <source>
        <dbReference type="Proteomes" id="UP000186221"/>
    </source>
</evidence>
<evidence type="ECO:0000259" key="1">
    <source>
        <dbReference type="Pfam" id="PF13480"/>
    </source>
</evidence>
<dbReference type="PANTHER" id="PTHR36174:SF1">
    <property type="entry name" value="LIPID II:GLYCINE GLYCYLTRANSFERASE"/>
    <property type="match status" value="1"/>
</dbReference>
<protein>
    <submittedName>
        <fullName evidence="2">Acetyltransferase (GNAT) domain-containing protein</fullName>
    </submittedName>
</protein>
<dbReference type="InterPro" id="IPR016181">
    <property type="entry name" value="Acyl_CoA_acyltransferase"/>
</dbReference>
<dbReference type="AlphaFoldDB" id="A0A1N7Q0H6"/>
<dbReference type="STRING" id="453582.SAMN05421580_11249"/>
<dbReference type="EMBL" id="FTOG01000012">
    <property type="protein sequence ID" value="SIT16352.1"/>
    <property type="molecule type" value="Genomic_DNA"/>
</dbReference>
<dbReference type="Gene3D" id="3.40.630.30">
    <property type="match status" value="1"/>
</dbReference>
<dbReference type="Proteomes" id="UP000186221">
    <property type="component" value="Unassembled WGS sequence"/>
</dbReference>
<gene>
    <name evidence="2" type="ORF">SAMN05421580_11249</name>
</gene>
<dbReference type="InterPro" id="IPR050644">
    <property type="entry name" value="PG_Glycine_Bridge_Synth"/>
</dbReference>
<dbReference type="InterPro" id="IPR038740">
    <property type="entry name" value="BioF2-like_GNAT_dom"/>
</dbReference>
<reference evidence="3" key="1">
    <citation type="submission" date="2017-01" db="EMBL/GenBank/DDBJ databases">
        <authorList>
            <person name="Varghese N."/>
            <person name="Submissions S."/>
        </authorList>
    </citation>
    <scope>NUCLEOTIDE SEQUENCE [LARGE SCALE GENOMIC DNA]</scope>
    <source>
        <strain evidence="3">DSM 19945</strain>
    </source>
</reference>
<evidence type="ECO:0000313" key="2">
    <source>
        <dbReference type="EMBL" id="SIT16352.1"/>
    </source>
</evidence>
<name>A0A1N7Q0H6_9RHOB</name>
<accession>A0A1N7Q0H6</accession>
<dbReference type="PANTHER" id="PTHR36174">
    <property type="entry name" value="LIPID II:GLYCINE GLYCYLTRANSFERASE"/>
    <property type="match status" value="1"/>
</dbReference>
<organism evidence="2 3">
    <name type="scientific">Rhodobacter aestuarii</name>
    <dbReference type="NCBI Taxonomy" id="453582"/>
    <lineage>
        <taxon>Bacteria</taxon>
        <taxon>Pseudomonadati</taxon>
        <taxon>Pseudomonadota</taxon>
        <taxon>Alphaproteobacteria</taxon>
        <taxon>Rhodobacterales</taxon>
        <taxon>Rhodobacter group</taxon>
        <taxon>Rhodobacter</taxon>
    </lineage>
</organism>
<keyword evidence="3" id="KW-1185">Reference proteome</keyword>
<feature type="domain" description="BioF2-like acetyltransferase" evidence="1">
    <location>
        <begin position="155"/>
        <end position="264"/>
    </location>
</feature>